<protein>
    <submittedName>
        <fullName evidence="1">Uncharacterized protein</fullName>
    </submittedName>
</protein>
<accession>A0ABD1GP60</accession>
<name>A0ABD1GP60_SALDI</name>
<gene>
    <name evidence="1" type="ORF">AAHA92_22588</name>
</gene>
<evidence type="ECO:0000313" key="1">
    <source>
        <dbReference type="EMBL" id="KAL1545917.1"/>
    </source>
</evidence>
<comment type="caution">
    <text evidence="1">The sequence shown here is derived from an EMBL/GenBank/DDBJ whole genome shotgun (WGS) entry which is preliminary data.</text>
</comment>
<dbReference type="AlphaFoldDB" id="A0ABD1GP60"/>
<evidence type="ECO:0000313" key="2">
    <source>
        <dbReference type="Proteomes" id="UP001567538"/>
    </source>
</evidence>
<dbReference type="Proteomes" id="UP001567538">
    <property type="component" value="Unassembled WGS sequence"/>
</dbReference>
<reference evidence="1 2" key="1">
    <citation type="submission" date="2024-06" db="EMBL/GenBank/DDBJ databases">
        <title>A chromosome level genome sequence of Diviner's sage (Salvia divinorum).</title>
        <authorList>
            <person name="Ford S.A."/>
            <person name="Ro D.-K."/>
            <person name="Ness R.W."/>
            <person name="Phillips M.A."/>
        </authorList>
    </citation>
    <scope>NUCLEOTIDE SEQUENCE [LARGE SCALE GENOMIC DNA]</scope>
    <source>
        <strain evidence="1">SAF-2024a</strain>
        <tissue evidence="1">Leaf</tissue>
    </source>
</reference>
<keyword evidence="2" id="KW-1185">Reference proteome</keyword>
<dbReference type="EMBL" id="JBEAFC010000008">
    <property type="protein sequence ID" value="KAL1545917.1"/>
    <property type="molecule type" value="Genomic_DNA"/>
</dbReference>
<proteinExistence type="predicted"/>
<organism evidence="1 2">
    <name type="scientific">Salvia divinorum</name>
    <name type="common">Maria pastora</name>
    <name type="synonym">Diviner's sage</name>
    <dbReference type="NCBI Taxonomy" id="28513"/>
    <lineage>
        <taxon>Eukaryota</taxon>
        <taxon>Viridiplantae</taxon>
        <taxon>Streptophyta</taxon>
        <taxon>Embryophyta</taxon>
        <taxon>Tracheophyta</taxon>
        <taxon>Spermatophyta</taxon>
        <taxon>Magnoliopsida</taxon>
        <taxon>eudicotyledons</taxon>
        <taxon>Gunneridae</taxon>
        <taxon>Pentapetalae</taxon>
        <taxon>asterids</taxon>
        <taxon>lamiids</taxon>
        <taxon>Lamiales</taxon>
        <taxon>Lamiaceae</taxon>
        <taxon>Nepetoideae</taxon>
        <taxon>Mentheae</taxon>
        <taxon>Salviinae</taxon>
        <taxon>Salvia</taxon>
        <taxon>Salvia subgen. Calosphace</taxon>
    </lineage>
</organism>
<sequence length="85" mass="9625">MHSVPPNHLLLSTRPTVSSFYGGSSFHRLKHLQKSDRRGIVDVTQGFLINFTWASELVDHRISVDQTTFRIEGLSESSSLQLFPL</sequence>